<organism evidence="12">
    <name type="scientific">Aceria tosichella</name>
    <name type="common">wheat curl mite</name>
    <dbReference type="NCBI Taxonomy" id="561515"/>
    <lineage>
        <taxon>Eukaryota</taxon>
        <taxon>Metazoa</taxon>
        <taxon>Ecdysozoa</taxon>
        <taxon>Arthropoda</taxon>
        <taxon>Chelicerata</taxon>
        <taxon>Arachnida</taxon>
        <taxon>Acari</taxon>
        <taxon>Acariformes</taxon>
        <taxon>Trombidiformes</taxon>
        <taxon>Prostigmata</taxon>
        <taxon>Eupodina</taxon>
        <taxon>Eriophyoidea</taxon>
        <taxon>Eriophyidae</taxon>
        <taxon>Eriophyinae</taxon>
        <taxon>Aceriini</taxon>
        <taxon>Aceria</taxon>
    </lineage>
</organism>
<accession>A0A6G1SK48</accession>
<evidence type="ECO:0000256" key="1">
    <source>
        <dbReference type="ARBA" id="ARBA00004123"/>
    </source>
</evidence>
<evidence type="ECO:0000256" key="4">
    <source>
        <dbReference type="ARBA" id="ARBA00022723"/>
    </source>
</evidence>
<dbReference type="GO" id="GO:0007064">
    <property type="term" value="P:mitotic sister chromatid cohesion"/>
    <property type="evidence" value="ECO:0007669"/>
    <property type="project" value="TreeGrafter"/>
</dbReference>
<evidence type="ECO:0000259" key="11">
    <source>
        <dbReference type="Pfam" id="PF13880"/>
    </source>
</evidence>
<evidence type="ECO:0000259" key="10">
    <source>
        <dbReference type="Pfam" id="PF13878"/>
    </source>
</evidence>
<dbReference type="Pfam" id="PF13880">
    <property type="entry name" value="Acetyltransf_13"/>
    <property type="match status" value="1"/>
</dbReference>
<evidence type="ECO:0000256" key="7">
    <source>
        <dbReference type="ARBA" id="ARBA00023242"/>
    </source>
</evidence>
<dbReference type="GO" id="GO:0000785">
    <property type="term" value="C:chromatin"/>
    <property type="evidence" value="ECO:0007669"/>
    <property type="project" value="TreeGrafter"/>
</dbReference>
<reference evidence="12" key="1">
    <citation type="submission" date="2018-10" db="EMBL/GenBank/DDBJ databases">
        <title>Transcriptome assembly of Aceria tosichella (Wheat curl mite) Type 2.</title>
        <authorList>
            <person name="Scully E.D."/>
            <person name="Geib S.M."/>
            <person name="Palmer N.A."/>
            <person name="Gupta A.K."/>
            <person name="Sarath G."/>
            <person name="Tatineni S."/>
        </authorList>
    </citation>
    <scope>NUCLEOTIDE SEQUENCE</scope>
    <source>
        <strain evidence="12">LincolnNE</strain>
    </source>
</reference>
<protein>
    <submittedName>
        <fullName evidence="12">N-acetyltransferase ESCO1</fullName>
    </submittedName>
</protein>
<feature type="domain" description="N-acetyltransferase ESCO acetyl-transferase" evidence="11">
    <location>
        <begin position="161"/>
        <end position="222"/>
    </location>
</feature>
<evidence type="ECO:0000313" key="12">
    <source>
        <dbReference type="EMBL" id="MDE50916.1"/>
    </source>
</evidence>
<evidence type="ECO:0000256" key="5">
    <source>
        <dbReference type="ARBA" id="ARBA00022771"/>
    </source>
</evidence>
<evidence type="ECO:0000256" key="9">
    <source>
        <dbReference type="ARBA" id="ARBA00023315"/>
    </source>
</evidence>
<keyword evidence="3 12" id="KW-0808">Transferase</keyword>
<dbReference type="Gene3D" id="3.40.630.30">
    <property type="match status" value="1"/>
</dbReference>
<keyword evidence="5" id="KW-0863">Zinc-finger</keyword>
<keyword evidence="8" id="KW-0131">Cell cycle</keyword>
<evidence type="ECO:0000256" key="8">
    <source>
        <dbReference type="ARBA" id="ARBA00023306"/>
    </source>
</evidence>
<dbReference type="PANTHER" id="PTHR45884:SF2">
    <property type="entry name" value="N-ACETYLTRANSFERASE ECO"/>
    <property type="match status" value="1"/>
</dbReference>
<dbReference type="InterPro" id="IPR016181">
    <property type="entry name" value="Acyl_CoA_acyltransferase"/>
</dbReference>
<dbReference type="SUPFAM" id="SSF55729">
    <property type="entry name" value="Acyl-CoA N-acyltransferases (Nat)"/>
    <property type="match status" value="1"/>
</dbReference>
<comment type="subcellular location">
    <subcellularLocation>
        <location evidence="1">Nucleus</location>
    </subcellularLocation>
</comment>
<evidence type="ECO:0000256" key="3">
    <source>
        <dbReference type="ARBA" id="ARBA00022679"/>
    </source>
</evidence>
<dbReference type="InterPro" id="IPR028009">
    <property type="entry name" value="ESCO_Acetyltransf_dom"/>
</dbReference>
<keyword evidence="6" id="KW-0862">Zinc</keyword>
<feature type="domain" description="N-acetyltransferase ESCO zinc-finger" evidence="10">
    <location>
        <begin position="16"/>
        <end position="54"/>
    </location>
</feature>
<dbReference type="PANTHER" id="PTHR45884">
    <property type="entry name" value="N-ACETYLTRANSFERASE ECO"/>
    <property type="match status" value="1"/>
</dbReference>
<dbReference type="GO" id="GO:0008270">
    <property type="term" value="F:zinc ion binding"/>
    <property type="evidence" value="ECO:0007669"/>
    <property type="project" value="UniProtKB-KW"/>
</dbReference>
<proteinExistence type="inferred from homology"/>
<comment type="similarity">
    <text evidence="2">Belongs to the acetyltransferase family. ECO subfamily.</text>
</comment>
<dbReference type="GO" id="GO:0005634">
    <property type="term" value="C:nucleus"/>
    <property type="evidence" value="ECO:0007669"/>
    <property type="project" value="UniProtKB-SubCell"/>
</dbReference>
<name>A0A6G1SK48_9ACAR</name>
<evidence type="ECO:0000256" key="6">
    <source>
        <dbReference type="ARBA" id="ARBA00022833"/>
    </source>
</evidence>
<dbReference type="CDD" id="cd04301">
    <property type="entry name" value="NAT_SF"/>
    <property type="match status" value="1"/>
</dbReference>
<keyword evidence="4" id="KW-0479">Metal-binding</keyword>
<dbReference type="InterPro" id="IPR028005">
    <property type="entry name" value="AcTrfase_ESCO_Znf_dom"/>
</dbReference>
<dbReference type="Pfam" id="PF13878">
    <property type="entry name" value="zf-C2H2_3"/>
    <property type="match status" value="1"/>
</dbReference>
<sequence>METRKRKPLLVKANEQYVLDFGQKNIDPIRCPTCGMLYVVGEESDEKQHAKYHSEFDEGVKWSVRLERAKKYFDDGSRIVAILPNDPKPVIDAVNKLLKMSDGDMITGCDVQKILNRPNTLFLIYVTPTNHVVGYICVEPIKEAHNLIDFDSSRMEEEPVRADCGILYLWVHPAYRRRKIATQLTDIARGNVRRDIVFRSRVAVCDPTELAIPFLSAYLLHKRPVKVYQNN</sequence>
<keyword evidence="7" id="KW-0539">Nucleus</keyword>
<gene>
    <name evidence="12" type="primary">ESCO1</name>
    <name evidence="12" type="ORF">g.18647</name>
</gene>
<dbReference type="GO" id="GO:0061733">
    <property type="term" value="F:protein-lysine-acetyltransferase activity"/>
    <property type="evidence" value="ECO:0007669"/>
    <property type="project" value="TreeGrafter"/>
</dbReference>
<keyword evidence="9" id="KW-0012">Acyltransferase</keyword>
<dbReference type="AlphaFoldDB" id="A0A6G1SK48"/>
<dbReference type="EMBL" id="GGYP01006145">
    <property type="protein sequence ID" value="MDE50916.1"/>
    <property type="molecule type" value="Transcribed_RNA"/>
</dbReference>
<evidence type="ECO:0000256" key="2">
    <source>
        <dbReference type="ARBA" id="ARBA00005816"/>
    </source>
</evidence>